<evidence type="ECO:0000313" key="2">
    <source>
        <dbReference type="EMBL" id="KKZ10604.1"/>
    </source>
</evidence>
<name>A0A0G8ASZ8_9SYNE</name>
<dbReference type="Proteomes" id="UP000035037">
    <property type="component" value="Unassembled WGS sequence"/>
</dbReference>
<protein>
    <submittedName>
        <fullName evidence="2">Uncharacterized protein</fullName>
    </submittedName>
</protein>
<dbReference type="PATRIC" id="fig|1608419.3.peg.873"/>
<sequence>MAVTVTLSTATVAHAAQHEDALNLNRWVPEVIGGAVGGAGGSGLLLYYLLKDIKKETENTAKGSNLDRLREEVNNSLEKKVKTITNELKSMEISIGETIKSTSQAIEEKVETRAEEMRNRFDDGIDDMKKVNREVQTICRDLKTDVGYIKNRY</sequence>
<gene>
    <name evidence="2" type="ORF">TQ37_08490</name>
</gene>
<keyword evidence="1" id="KW-0472">Membrane</keyword>
<comment type="caution">
    <text evidence="2">The sequence shown here is derived from an EMBL/GenBank/DDBJ whole genome shotgun (WGS) entry which is preliminary data.</text>
</comment>
<feature type="transmembrane region" description="Helical" evidence="1">
    <location>
        <begin position="31"/>
        <end position="50"/>
    </location>
</feature>
<evidence type="ECO:0000313" key="3">
    <source>
        <dbReference type="Proteomes" id="UP000035037"/>
    </source>
</evidence>
<proteinExistence type="predicted"/>
<reference evidence="2 3" key="1">
    <citation type="submission" date="2015-02" db="EMBL/GenBank/DDBJ databases">
        <authorList>
            <person name="Slaby B."/>
            <person name="Hentschel U."/>
        </authorList>
    </citation>
    <scope>NUCLEOTIDE SEQUENCE [LARGE SCALE GENOMIC DNA]</scope>
    <source>
        <strain evidence="2">15L</strain>
    </source>
</reference>
<dbReference type="Gene3D" id="1.20.120.20">
    <property type="entry name" value="Apolipoprotein"/>
    <property type="match status" value="1"/>
</dbReference>
<keyword evidence="1" id="KW-0812">Transmembrane</keyword>
<keyword evidence="1" id="KW-1133">Transmembrane helix</keyword>
<reference evidence="2 3" key="2">
    <citation type="submission" date="2015-05" db="EMBL/GenBank/DDBJ databases">
        <title>Lifestyle Evolution in Cyanobacterial Symbionts of Sponges.</title>
        <authorList>
            <person name="Burgsdorf I."/>
            <person name="Slaby B.M."/>
            <person name="Handley K.M."/>
            <person name="Haber M."/>
            <person name="Blom J."/>
            <person name="Marshall C.W."/>
            <person name="Gilbert J.A."/>
            <person name="Hentschel U."/>
            <person name="Steindler L."/>
        </authorList>
    </citation>
    <scope>NUCLEOTIDE SEQUENCE [LARGE SCALE GENOMIC DNA]</scope>
    <source>
        <strain evidence="2">15L</strain>
    </source>
</reference>
<dbReference type="EMBL" id="JYFQ01000173">
    <property type="protein sequence ID" value="KKZ10604.1"/>
    <property type="molecule type" value="Genomic_DNA"/>
</dbReference>
<accession>A0A0G8ASZ8</accession>
<evidence type="ECO:0000256" key="1">
    <source>
        <dbReference type="SAM" id="Phobius"/>
    </source>
</evidence>
<organism evidence="2 3">
    <name type="scientific">Candidatus Synechococcus spongiarum 15L</name>
    <dbReference type="NCBI Taxonomy" id="1608419"/>
    <lineage>
        <taxon>Bacteria</taxon>
        <taxon>Bacillati</taxon>
        <taxon>Cyanobacteriota</taxon>
        <taxon>Cyanophyceae</taxon>
        <taxon>Synechococcales</taxon>
        <taxon>Synechococcaceae</taxon>
        <taxon>Synechococcus</taxon>
    </lineage>
</organism>
<dbReference type="AlphaFoldDB" id="A0A0G8ASZ8"/>